<protein>
    <recommendedName>
        <fullName evidence="3">Saposin B-type domain-containing protein</fullName>
    </recommendedName>
</protein>
<keyword evidence="2" id="KW-0732">Signal</keyword>
<dbReference type="Proteomes" id="UP001303046">
    <property type="component" value="Unassembled WGS sequence"/>
</dbReference>
<feature type="signal peptide" evidence="2">
    <location>
        <begin position="1"/>
        <end position="18"/>
    </location>
</feature>
<keyword evidence="1" id="KW-1015">Disulfide bond</keyword>
<dbReference type="InterPro" id="IPR011001">
    <property type="entry name" value="Saposin-like"/>
</dbReference>
<sequence length="104" mass="11540">MFSLFTIVSFATIMSSQAQGGGMMCSFCVTIITNTQDAFGPSIVNASDVKLFEYFRKECPRYAIKSAMLAGECEYLVSNHPLILFRDLRSQKSPLDTCMDLSVC</sequence>
<dbReference type="Gene3D" id="1.10.225.10">
    <property type="entry name" value="Saposin-like"/>
    <property type="match status" value="1"/>
</dbReference>
<keyword evidence="5" id="KW-1185">Reference proteome</keyword>
<comment type="caution">
    <text evidence="4">The sequence shown here is derived from an EMBL/GenBank/DDBJ whole genome shotgun (WGS) entry which is preliminary data.</text>
</comment>
<dbReference type="InterPro" id="IPR008139">
    <property type="entry name" value="SaposinB_dom"/>
</dbReference>
<evidence type="ECO:0000259" key="3">
    <source>
        <dbReference type="PROSITE" id="PS50015"/>
    </source>
</evidence>
<dbReference type="EMBL" id="JAVFWL010000001">
    <property type="protein sequence ID" value="KAK6725706.1"/>
    <property type="molecule type" value="Genomic_DNA"/>
</dbReference>
<organism evidence="4 5">
    <name type="scientific">Necator americanus</name>
    <name type="common">Human hookworm</name>
    <dbReference type="NCBI Taxonomy" id="51031"/>
    <lineage>
        <taxon>Eukaryota</taxon>
        <taxon>Metazoa</taxon>
        <taxon>Ecdysozoa</taxon>
        <taxon>Nematoda</taxon>
        <taxon>Chromadorea</taxon>
        <taxon>Rhabditida</taxon>
        <taxon>Rhabditina</taxon>
        <taxon>Rhabditomorpha</taxon>
        <taxon>Strongyloidea</taxon>
        <taxon>Ancylostomatidae</taxon>
        <taxon>Bunostominae</taxon>
        <taxon>Necator</taxon>
    </lineage>
</organism>
<reference evidence="4 5" key="1">
    <citation type="submission" date="2023-08" db="EMBL/GenBank/DDBJ databases">
        <title>A Necator americanus chromosomal reference genome.</title>
        <authorList>
            <person name="Ilik V."/>
            <person name="Petrzelkova K.J."/>
            <person name="Pardy F."/>
            <person name="Fuh T."/>
            <person name="Niatou-Singa F.S."/>
            <person name="Gouil Q."/>
            <person name="Baker L."/>
            <person name="Ritchie M.E."/>
            <person name="Jex A.R."/>
            <person name="Gazzola D."/>
            <person name="Li H."/>
            <person name="Toshio Fujiwara R."/>
            <person name="Zhan B."/>
            <person name="Aroian R.V."/>
            <person name="Pafco B."/>
            <person name="Schwarz E.M."/>
        </authorList>
    </citation>
    <scope>NUCLEOTIDE SEQUENCE [LARGE SCALE GENOMIC DNA]</scope>
    <source>
        <strain evidence="4 5">Aroian</strain>
        <tissue evidence="4">Whole animal</tissue>
    </source>
</reference>
<proteinExistence type="predicted"/>
<evidence type="ECO:0000256" key="2">
    <source>
        <dbReference type="SAM" id="SignalP"/>
    </source>
</evidence>
<evidence type="ECO:0000256" key="1">
    <source>
        <dbReference type="ARBA" id="ARBA00023157"/>
    </source>
</evidence>
<gene>
    <name evidence="4" type="primary">Necator_chrI.g301</name>
    <name evidence="4" type="ORF">RB195_004180</name>
</gene>
<evidence type="ECO:0000313" key="5">
    <source>
        <dbReference type="Proteomes" id="UP001303046"/>
    </source>
</evidence>
<name>A0ABR1BGP5_NECAM</name>
<feature type="domain" description="Saposin B-type" evidence="3">
    <location>
        <begin position="21"/>
        <end position="104"/>
    </location>
</feature>
<dbReference type="PROSITE" id="PS50015">
    <property type="entry name" value="SAP_B"/>
    <property type="match status" value="1"/>
</dbReference>
<feature type="chain" id="PRO_5045398023" description="Saposin B-type domain-containing protein" evidence="2">
    <location>
        <begin position="19"/>
        <end position="104"/>
    </location>
</feature>
<dbReference type="SUPFAM" id="SSF47862">
    <property type="entry name" value="Saposin"/>
    <property type="match status" value="1"/>
</dbReference>
<evidence type="ECO:0000313" key="4">
    <source>
        <dbReference type="EMBL" id="KAK6725706.1"/>
    </source>
</evidence>
<accession>A0ABR1BGP5</accession>